<dbReference type="InterPro" id="IPR011545">
    <property type="entry name" value="DEAD/DEAH_box_helicase_dom"/>
</dbReference>
<dbReference type="Pfam" id="PF00270">
    <property type="entry name" value="DEAD"/>
    <property type="match status" value="1"/>
</dbReference>
<dbReference type="GO" id="GO:0016887">
    <property type="term" value="F:ATP hydrolysis activity"/>
    <property type="evidence" value="ECO:0007669"/>
    <property type="project" value="RHEA"/>
</dbReference>
<dbReference type="PANTHER" id="PTHR47964">
    <property type="entry name" value="ATP-DEPENDENT DNA HELICASE HOMOLOG RECG, CHLOROPLASTIC"/>
    <property type="match status" value="1"/>
</dbReference>
<gene>
    <name evidence="18" type="primary">recG</name>
    <name evidence="18" type="ORF">HMPREF9444_00412</name>
</gene>
<dbReference type="STRING" id="762983.HMPREF9444_00412"/>
<keyword evidence="8" id="KW-0238">DNA-binding</keyword>
<dbReference type="InterPro" id="IPR033454">
    <property type="entry name" value="RecG_wedge"/>
</dbReference>
<dbReference type="InterPro" id="IPR012340">
    <property type="entry name" value="NA-bd_OB-fold"/>
</dbReference>
<keyword evidence="11" id="KW-0413">Isomerase</keyword>
<dbReference type="InterPro" id="IPR027417">
    <property type="entry name" value="P-loop_NTPase"/>
</dbReference>
<dbReference type="NCBIfam" id="NF008168">
    <property type="entry name" value="PRK10917.2-2"/>
    <property type="match status" value="1"/>
</dbReference>
<comment type="catalytic activity">
    <reaction evidence="12 15">
        <text>Couples ATP hydrolysis with the unwinding of duplex DNA by translocating in the 3'-5' direction.</text>
        <dbReference type="EC" id="5.6.2.4"/>
    </reaction>
</comment>
<keyword evidence="9 15" id="KW-0233">DNA recombination</keyword>
<dbReference type="SUPFAM" id="SSF52540">
    <property type="entry name" value="P-loop containing nucleoside triphosphate hydrolases"/>
    <property type="match status" value="2"/>
</dbReference>
<dbReference type="HOGENOM" id="CLU_005122_7_1_6"/>
<comment type="catalytic activity">
    <reaction evidence="14 15">
        <text>ATP + H2O = ADP + phosphate + H(+)</text>
        <dbReference type="Rhea" id="RHEA:13065"/>
        <dbReference type="ChEBI" id="CHEBI:15377"/>
        <dbReference type="ChEBI" id="CHEBI:15378"/>
        <dbReference type="ChEBI" id="CHEBI:30616"/>
        <dbReference type="ChEBI" id="CHEBI:43474"/>
        <dbReference type="ChEBI" id="CHEBI:456216"/>
        <dbReference type="EC" id="5.6.2.4"/>
    </reaction>
</comment>
<dbReference type="NCBIfam" id="NF008163">
    <property type="entry name" value="PRK10917.1-1"/>
    <property type="match status" value="1"/>
</dbReference>
<dbReference type="EC" id="5.6.2.4" evidence="13 15"/>
<dbReference type="EMBL" id="AEVO01000017">
    <property type="protein sequence ID" value="EFY07757.1"/>
    <property type="molecule type" value="Genomic_DNA"/>
</dbReference>
<dbReference type="GO" id="GO:0005524">
    <property type="term" value="F:ATP binding"/>
    <property type="evidence" value="ECO:0007669"/>
    <property type="project" value="UniProtKB-KW"/>
</dbReference>
<keyword evidence="6 15" id="KW-0347">Helicase</keyword>
<dbReference type="GO" id="GO:0003677">
    <property type="term" value="F:DNA binding"/>
    <property type="evidence" value="ECO:0007669"/>
    <property type="project" value="UniProtKB-KW"/>
</dbReference>
<evidence type="ECO:0000259" key="17">
    <source>
        <dbReference type="PROSITE" id="PS51194"/>
    </source>
</evidence>
<dbReference type="GO" id="GO:0043138">
    <property type="term" value="F:3'-5' DNA helicase activity"/>
    <property type="evidence" value="ECO:0007669"/>
    <property type="project" value="UniProtKB-EC"/>
</dbReference>
<keyword evidence="19" id="KW-1185">Reference proteome</keyword>
<keyword evidence="5 15" id="KW-0378">Hydrolase</keyword>
<dbReference type="InterPro" id="IPR004609">
    <property type="entry name" value="ATP-dep_DNA_helicase_RecG"/>
</dbReference>
<accession>E8LI97</accession>
<evidence type="ECO:0000256" key="14">
    <source>
        <dbReference type="ARBA" id="ARBA00048988"/>
    </source>
</evidence>
<sequence length="710" mass="78498">MITSDAQIKNIDVSNLKGVGPKISSSLNRLKIFSLFDLIFHFPFRYQDRTYISKVSDLTTDSGSVLLCLKVKAVEGFVGSRGKVLKILFADDTGIIEASFFNTYATFVHNFTSGRRVLAYGSIKPDYMTGRPSLVHPEITFLQTNETVTTEEFLTPIYSSTEGLGQAILRKTIKTALDLIQKAPLPEILPKNLNPYGMSLSDAIKGVHYPHPQSDHTPIVPQKLTSFERICYEELIAYQLCLLLLKVSNSSHKAALSVAFDSKLSDDFLHSLPFKPTLAQLKVFNEILEDLNKDIPMARLVHGDVGSGKTLVAIMSALQVIKAGGQCVLLSPTDILARQHFAKCSSLLKEFNVNCLLLTASERKSDRLNLLKAISDGSAQFIIGTHAVFQDDVIYKHLALVIIDEQHRFGIEQRIALLNKAPQGTSAHQLVMTATPIPRTLQLALYSDLEVSTIDELPPGRCPVITALIQMSRKDDVIARLNAVCSRGTQAYWVCPHIEEGENDDVASAKSIYEEISHKLPHLKIGLLHGQMNAKQKNMVMEDFAAGKISILAATTIIEVGVDVPNATIMIINNAERLGLAQLHQLRGRVGRGSAQSYCLLLHNADPENQIAQKRLQIMRTSNDGFKIATEDLALRGPGEIIGTKQAGFDTFKVADVTRDHRLIESARNSALYLKENGIKTAEELIRRWFPQYLTARDNKKDGNSVSQSS</sequence>
<evidence type="ECO:0000256" key="13">
    <source>
        <dbReference type="ARBA" id="ARBA00034808"/>
    </source>
</evidence>
<dbReference type="NCBIfam" id="TIGR00643">
    <property type="entry name" value="recG"/>
    <property type="match status" value="1"/>
</dbReference>
<dbReference type="PROSITE" id="PS51192">
    <property type="entry name" value="HELICASE_ATP_BIND_1"/>
    <property type="match status" value="1"/>
</dbReference>
<dbReference type="InterPro" id="IPR047112">
    <property type="entry name" value="RecG/Mfd"/>
</dbReference>
<dbReference type="OrthoDB" id="9804325at2"/>
<dbReference type="SMART" id="SM00487">
    <property type="entry name" value="DEXDc"/>
    <property type="match status" value="1"/>
</dbReference>
<dbReference type="Gene3D" id="3.40.50.300">
    <property type="entry name" value="P-loop containing nucleotide triphosphate hydrolases"/>
    <property type="match status" value="2"/>
</dbReference>
<dbReference type="GO" id="GO:0006281">
    <property type="term" value="P:DNA repair"/>
    <property type="evidence" value="ECO:0007669"/>
    <property type="project" value="UniProtKB-UniRule"/>
</dbReference>
<comment type="caution">
    <text evidence="18">The sequence shown here is derived from an EMBL/GenBank/DDBJ whole genome shotgun (WGS) entry which is preliminary data.</text>
</comment>
<dbReference type="Proteomes" id="UP000018458">
    <property type="component" value="Unassembled WGS sequence"/>
</dbReference>
<dbReference type="Pfam" id="PF19833">
    <property type="entry name" value="RecG_dom3_C"/>
    <property type="match status" value="1"/>
</dbReference>
<evidence type="ECO:0000256" key="5">
    <source>
        <dbReference type="ARBA" id="ARBA00022801"/>
    </source>
</evidence>
<evidence type="ECO:0000256" key="10">
    <source>
        <dbReference type="ARBA" id="ARBA00023204"/>
    </source>
</evidence>
<organism evidence="18 19">
    <name type="scientific">Succinatimonas hippei (strain DSM 22608 / JCM 16073 / KCTC 15190 / YIT 12066)</name>
    <dbReference type="NCBI Taxonomy" id="762983"/>
    <lineage>
        <taxon>Bacteria</taxon>
        <taxon>Pseudomonadati</taxon>
        <taxon>Pseudomonadota</taxon>
        <taxon>Gammaproteobacteria</taxon>
        <taxon>Aeromonadales</taxon>
        <taxon>Succinivibrionaceae</taxon>
        <taxon>Succinatimonas</taxon>
    </lineage>
</organism>
<dbReference type="GO" id="GO:0006310">
    <property type="term" value="P:DNA recombination"/>
    <property type="evidence" value="ECO:0007669"/>
    <property type="project" value="UniProtKB-UniRule"/>
</dbReference>
<protein>
    <recommendedName>
        <fullName evidence="2 15">ATP-dependent DNA helicase RecG</fullName>
        <ecNumber evidence="13 15">5.6.2.4</ecNumber>
    </recommendedName>
</protein>
<dbReference type="NCBIfam" id="NF008165">
    <property type="entry name" value="PRK10917.1-3"/>
    <property type="match status" value="1"/>
</dbReference>
<feature type="domain" description="Helicase ATP-binding" evidence="16">
    <location>
        <begin position="290"/>
        <end position="454"/>
    </location>
</feature>
<evidence type="ECO:0000256" key="3">
    <source>
        <dbReference type="ARBA" id="ARBA00022741"/>
    </source>
</evidence>
<evidence type="ECO:0000256" key="9">
    <source>
        <dbReference type="ARBA" id="ARBA00023172"/>
    </source>
</evidence>
<dbReference type="SUPFAM" id="SSF50249">
    <property type="entry name" value="Nucleic acid-binding proteins"/>
    <property type="match status" value="1"/>
</dbReference>
<dbReference type="Gene3D" id="2.40.50.140">
    <property type="entry name" value="Nucleic acid-binding proteins"/>
    <property type="match status" value="1"/>
</dbReference>
<dbReference type="Pfam" id="PF17191">
    <property type="entry name" value="RecG_wedge"/>
    <property type="match status" value="1"/>
</dbReference>
<evidence type="ECO:0000256" key="8">
    <source>
        <dbReference type="ARBA" id="ARBA00023125"/>
    </source>
</evidence>
<dbReference type="eggNOG" id="COG1200">
    <property type="taxonomic scope" value="Bacteria"/>
</dbReference>
<comment type="function">
    <text evidence="15">Plays a critical role in recombination and DNA repair. Helps process Holliday junction intermediates to mature products by catalyzing branch migration. Has replication fork regression activity, unwinds stalled or blocked replication forks to make a HJ that can be resolved. Has a DNA unwinding activity characteristic of a DNA helicase with 3'-5' polarity.</text>
</comment>
<dbReference type="CDD" id="cd04488">
    <property type="entry name" value="RecG_wedge_OBF"/>
    <property type="match status" value="1"/>
</dbReference>
<evidence type="ECO:0000256" key="12">
    <source>
        <dbReference type="ARBA" id="ARBA00034617"/>
    </source>
</evidence>
<evidence type="ECO:0000313" key="19">
    <source>
        <dbReference type="Proteomes" id="UP000018458"/>
    </source>
</evidence>
<dbReference type="RefSeq" id="WP_009142635.1">
    <property type="nucleotide sequence ID" value="NZ_GL830955.1"/>
</dbReference>
<keyword evidence="10 15" id="KW-0234">DNA repair</keyword>
<feature type="domain" description="Helicase C-terminal" evidence="17">
    <location>
        <begin position="476"/>
        <end position="634"/>
    </location>
</feature>
<dbReference type="InterPro" id="IPR001650">
    <property type="entry name" value="Helicase_C-like"/>
</dbReference>
<keyword evidence="3 15" id="KW-0547">Nucleotide-binding</keyword>
<dbReference type="InterPro" id="IPR045562">
    <property type="entry name" value="RecG_dom3_C"/>
</dbReference>
<dbReference type="InterPro" id="IPR014001">
    <property type="entry name" value="Helicase_ATP-bd"/>
</dbReference>
<evidence type="ECO:0000256" key="7">
    <source>
        <dbReference type="ARBA" id="ARBA00022840"/>
    </source>
</evidence>
<evidence type="ECO:0000256" key="4">
    <source>
        <dbReference type="ARBA" id="ARBA00022763"/>
    </source>
</evidence>
<evidence type="ECO:0000256" key="6">
    <source>
        <dbReference type="ARBA" id="ARBA00022806"/>
    </source>
</evidence>
<keyword evidence="7 15" id="KW-0067">ATP-binding</keyword>
<dbReference type="PANTHER" id="PTHR47964:SF1">
    <property type="entry name" value="ATP-DEPENDENT DNA HELICASE HOMOLOG RECG, CHLOROPLASTIC"/>
    <property type="match status" value="1"/>
</dbReference>
<dbReference type="Pfam" id="PF00271">
    <property type="entry name" value="Helicase_C"/>
    <property type="match status" value="1"/>
</dbReference>
<evidence type="ECO:0000256" key="2">
    <source>
        <dbReference type="ARBA" id="ARBA00017846"/>
    </source>
</evidence>
<dbReference type="AlphaFoldDB" id="E8LI97"/>
<evidence type="ECO:0000313" key="18">
    <source>
        <dbReference type="EMBL" id="EFY07757.1"/>
    </source>
</evidence>
<keyword evidence="4 15" id="KW-0227">DNA damage</keyword>
<name>E8LI97_SUCHY</name>
<proteinExistence type="inferred from homology"/>
<dbReference type="SMART" id="SM00490">
    <property type="entry name" value="HELICc"/>
    <property type="match status" value="1"/>
</dbReference>
<reference evidence="18 19" key="1">
    <citation type="submission" date="2011-01" db="EMBL/GenBank/DDBJ databases">
        <authorList>
            <person name="Weinstock G."/>
            <person name="Sodergren E."/>
            <person name="Clifton S."/>
            <person name="Fulton L."/>
            <person name="Fulton B."/>
            <person name="Courtney L."/>
            <person name="Fronick C."/>
            <person name="Harrison M."/>
            <person name="Strong C."/>
            <person name="Farmer C."/>
            <person name="Delahaunty K."/>
            <person name="Markovic C."/>
            <person name="Hall O."/>
            <person name="Minx P."/>
            <person name="Tomlinson C."/>
            <person name="Mitreva M."/>
            <person name="Hou S."/>
            <person name="Chen J."/>
            <person name="Wollam A."/>
            <person name="Pepin K.H."/>
            <person name="Johnson M."/>
            <person name="Bhonagiri V."/>
            <person name="Zhang X."/>
            <person name="Suruliraj S."/>
            <person name="Warren W."/>
            <person name="Chinwalla A."/>
            <person name="Mardis E.R."/>
            <person name="Wilson R.K."/>
        </authorList>
    </citation>
    <scope>NUCLEOTIDE SEQUENCE [LARGE SCALE GENOMIC DNA]</scope>
    <source>
        <strain evidence="19">DSM 22608 / JCM 16073 / KCTC 15190 / YIT 12066</strain>
    </source>
</reference>
<evidence type="ECO:0000256" key="15">
    <source>
        <dbReference type="RuleBase" id="RU363016"/>
    </source>
</evidence>
<evidence type="ECO:0000259" key="16">
    <source>
        <dbReference type="PROSITE" id="PS51192"/>
    </source>
</evidence>
<comment type="similarity">
    <text evidence="1 15">Belongs to the helicase family. RecG subfamily.</text>
</comment>
<evidence type="ECO:0000256" key="11">
    <source>
        <dbReference type="ARBA" id="ARBA00023235"/>
    </source>
</evidence>
<dbReference type="CDD" id="cd17992">
    <property type="entry name" value="DEXHc_RecG"/>
    <property type="match status" value="1"/>
</dbReference>
<dbReference type="PROSITE" id="PS51194">
    <property type="entry name" value="HELICASE_CTER"/>
    <property type="match status" value="1"/>
</dbReference>
<evidence type="ECO:0000256" key="1">
    <source>
        <dbReference type="ARBA" id="ARBA00007504"/>
    </source>
</evidence>